<dbReference type="KEGG" id="kps:KPNJ2_02248"/>
<dbReference type="AlphaFoldDB" id="W8UTQ3"/>
<evidence type="ECO:0000313" key="1">
    <source>
        <dbReference type="EMBL" id="AHM79028.1"/>
    </source>
</evidence>
<organism evidence="1 2">
    <name type="scientific">Klebsiella pneumoniae 30684/NJST258_2</name>
    <dbReference type="NCBI Taxonomy" id="1420013"/>
    <lineage>
        <taxon>Bacteria</taxon>
        <taxon>Pseudomonadati</taxon>
        <taxon>Pseudomonadota</taxon>
        <taxon>Gammaproteobacteria</taxon>
        <taxon>Enterobacterales</taxon>
        <taxon>Enterobacteriaceae</taxon>
        <taxon>Klebsiella/Raoultella group</taxon>
        <taxon>Klebsiella</taxon>
        <taxon>Klebsiella pneumoniae complex</taxon>
    </lineage>
</organism>
<gene>
    <name evidence="1" type="ORF">KPNJ2_02248</name>
</gene>
<dbReference type="Proteomes" id="UP000019586">
    <property type="component" value="Chromosome"/>
</dbReference>
<sequence>MMESASRGFGGGARWLLQPAKINAAANMNQKRISDDPSVPSLFIAII</sequence>
<reference evidence="1 2" key="1">
    <citation type="journal article" date="2014" name="Proc. Natl. Acad. Sci. U.S.A.">
        <title>Molecular dissection of the evolution of carbapenem-resistant multilocus sequence type 258 Klebsiella pneumoniae.</title>
        <authorList>
            <person name="Deleo F.R."/>
            <person name="Chen L."/>
            <person name="Porcella S.F."/>
            <person name="Martens C.A."/>
            <person name="Kobayashi S.D."/>
            <person name="Porter A.R."/>
            <person name="Chavda K.D."/>
            <person name="Jacobs M.R."/>
            <person name="Mathema B."/>
            <person name="Olsen R.J."/>
            <person name="Bonomo R.A."/>
            <person name="Musser J.M."/>
            <person name="Kreiswirth B.N."/>
        </authorList>
    </citation>
    <scope>NUCLEOTIDE SEQUENCE [LARGE SCALE GENOMIC DNA]</scope>
    <source>
        <strain evidence="1">30684/NJST258_2</strain>
    </source>
</reference>
<dbReference type="HOGENOM" id="CLU_3169207_0_0_6"/>
<name>W8UTQ3_KLEPN</name>
<evidence type="ECO:0000313" key="2">
    <source>
        <dbReference type="Proteomes" id="UP000019586"/>
    </source>
</evidence>
<accession>W8UTQ3</accession>
<protein>
    <submittedName>
        <fullName evidence="1">Uncharacterized protein</fullName>
    </submittedName>
</protein>
<proteinExistence type="predicted"/>
<dbReference type="EMBL" id="CP006918">
    <property type="protein sequence ID" value="AHM79028.1"/>
    <property type="molecule type" value="Genomic_DNA"/>
</dbReference>